<keyword evidence="2" id="KW-0677">Repeat</keyword>
<protein>
    <submittedName>
        <fullName evidence="6">Leucine-rich repeat-containing protein 15-like</fullName>
    </submittedName>
</protein>
<dbReference type="GeneID" id="114334537"/>
<dbReference type="Pfam" id="PF13855">
    <property type="entry name" value="LRR_8"/>
    <property type="match status" value="3"/>
</dbReference>
<organism evidence="6">
    <name type="scientific">Diabrotica virgifera virgifera</name>
    <name type="common">western corn rootworm</name>
    <dbReference type="NCBI Taxonomy" id="50390"/>
    <lineage>
        <taxon>Eukaryota</taxon>
        <taxon>Metazoa</taxon>
        <taxon>Ecdysozoa</taxon>
        <taxon>Arthropoda</taxon>
        <taxon>Hexapoda</taxon>
        <taxon>Insecta</taxon>
        <taxon>Pterygota</taxon>
        <taxon>Neoptera</taxon>
        <taxon>Endopterygota</taxon>
        <taxon>Coleoptera</taxon>
        <taxon>Polyphaga</taxon>
        <taxon>Cucujiformia</taxon>
        <taxon>Chrysomeloidea</taxon>
        <taxon>Chrysomelidae</taxon>
        <taxon>Galerucinae</taxon>
        <taxon>Diabroticina</taxon>
        <taxon>Diabroticites</taxon>
        <taxon>Diabrotica</taxon>
    </lineage>
</organism>
<dbReference type="PANTHER" id="PTHR24366:SF96">
    <property type="entry name" value="LEUCINE RICH REPEAT CONTAINING 53"/>
    <property type="match status" value="1"/>
</dbReference>
<dbReference type="KEGG" id="dvv:114334537"/>
<accession>A0A6P7FV96</accession>
<keyword evidence="3" id="KW-0732">Signal</keyword>
<feature type="signal peptide" evidence="3">
    <location>
        <begin position="1"/>
        <end position="20"/>
    </location>
</feature>
<dbReference type="AlphaFoldDB" id="A0A6P7FV96"/>
<dbReference type="InterPro" id="IPR032675">
    <property type="entry name" value="LRR_dom_sf"/>
</dbReference>
<dbReference type="SMART" id="SM00365">
    <property type="entry name" value="LRR_SD22"/>
    <property type="match status" value="3"/>
</dbReference>
<dbReference type="InParanoid" id="A0A6P7FV96"/>
<gene>
    <name evidence="6" type="primary">LOC114334537</name>
</gene>
<reference evidence="4" key="2">
    <citation type="submission" date="2025-05" db="UniProtKB">
        <authorList>
            <consortium name="EnsemblMetazoa"/>
        </authorList>
    </citation>
    <scope>IDENTIFICATION</scope>
</reference>
<evidence type="ECO:0000313" key="5">
    <source>
        <dbReference type="Proteomes" id="UP001652700"/>
    </source>
</evidence>
<evidence type="ECO:0000256" key="1">
    <source>
        <dbReference type="ARBA" id="ARBA00022614"/>
    </source>
</evidence>
<evidence type="ECO:0000256" key="3">
    <source>
        <dbReference type="SAM" id="SignalP"/>
    </source>
</evidence>
<keyword evidence="5" id="KW-1185">Reference proteome</keyword>
<dbReference type="EnsemblMetazoa" id="XM_028284598.2">
    <property type="protein sequence ID" value="XP_028140399.1"/>
    <property type="gene ID" value="LOC114334537"/>
</dbReference>
<sequence>MCFNKFVIAVLFMFINKSFSDCVKNRNKLVCEDIRQISQRFFNETTNTLQGITSIEIRNDNQVLGVGVDSFSDGKNLEVLMLFKSNIHKLYSETFKDLPELRRLYLYYNQITDLYPKTFSNLPKLSNLLLNNNNLKFIRPGVFKNLPALNSLDLDNNLLSNIEDGVLANFPNLSRLKLNGNNIETIFVHKIISFPEKLEILWLHNNSLTVVSNFMLQNLVSLKVLNLGFNKISTIEAGSFSQTPNLITLVLTNNNLKELDGSAFPIRGLDLLDNLYIDHNYLMFLRSSFFIRLSGLKKITLMGNPWFCNCLYDIYRVISENNIEEKCQGDYVNAKRPICVSDGVDVKVCQYRYNVTMRDKYLEVDRSIAFDMNPLNCIL</sequence>
<reference evidence="6" key="1">
    <citation type="submission" date="2025-04" db="UniProtKB">
        <authorList>
            <consortium name="RefSeq"/>
        </authorList>
    </citation>
    <scope>IDENTIFICATION</scope>
    <source>
        <tissue evidence="6">Whole insect</tissue>
    </source>
</reference>
<dbReference type="RefSeq" id="XP_028140399.1">
    <property type="nucleotide sequence ID" value="XM_028284598.1"/>
</dbReference>
<evidence type="ECO:0000313" key="6">
    <source>
        <dbReference type="RefSeq" id="XP_028140399.1"/>
    </source>
</evidence>
<dbReference type="Gene3D" id="3.80.10.10">
    <property type="entry name" value="Ribonuclease Inhibitor"/>
    <property type="match status" value="1"/>
</dbReference>
<proteinExistence type="predicted"/>
<dbReference type="PROSITE" id="PS51450">
    <property type="entry name" value="LRR"/>
    <property type="match status" value="3"/>
</dbReference>
<dbReference type="InterPro" id="IPR003591">
    <property type="entry name" value="Leu-rich_rpt_typical-subtyp"/>
</dbReference>
<name>A0A6P7FV96_DIAVI</name>
<dbReference type="Proteomes" id="UP001652700">
    <property type="component" value="Unplaced"/>
</dbReference>
<dbReference type="SUPFAM" id="SSF52058">
    <property type="entry name" value="L domain-like"/>
    <property type="match status" value="1"/>
</dbReference>
<dbReference type="SMART" id="SM00369">
    <property type="entry name" value="LRR_TYP"/>
    <property type="match status" value="8"/>
</dbReference>
<dbReference type="PANTHER" id="PTHR24366">
    <property type="entry name" value="IG(IMMUNOGLOBULIN) AND LRR(LEUCINE RICH REPEAT) DOMAINS"/>
    <property type="match status" value="1"/>
</dbReference>
<dbReference type="InterPro" id="IPR001611">
    <property type="entry name" value="Leu-rich_rpt"/>
</dbReference>
<evidence type="ECO:0000313" key="4">
    <source>
        <dbReference type="EnsemblMetazoa" id="XP_028140399.1"/>
    </source>
</evidence>
<evidence type="ECO:0000256" key="2">
    <source>
        <dbReference type="ARBA" id="ARBA00022737"/>
    </source>
</evidence>
<keyword evidence="1" id="KW-0433">Leucine-rich repeat</keyword>
<feature type="chain" id="PRO_5028401273" evidence="3">
    <location>
        <begin position="21"/>
        <end position="379"/>
    </location>
</feature>
<dbReference type="OrthoDB" id="676979at2759"/>